<dbReference type="EMBL" id="JACGWO010000008">
    <property type="protein sequence ID" value="KAK4421120.1"/>
    <property type="molecule type" value="Genomic_DNA"/>
</dbReference>
<proteinExistence type="predicted"/>
<keyword evidence="2" id="KW-1185">Reference proteome</keyword>
<reference evidence="1" key="1">
    <citation type="submission" date="2020-06" db="EMBL/GenBank/DDBJ databases">
        <authorList>
            <person name="Li T."/>
            <person name="Hu X."/>
            <person name="Zhang T."/>
            <person name="Song X."/>
            <person name="Zhang H."/>
            <person name="Dai N."/>
            <person name="Sheng W."/>
            <person name="Hou X."/>
            <person name="Wei L."/>
        </authorList>
    </citation>
    <scope>NUCLEOTIDE SEQUENCE</scope>
    <source>
        <strain evidence="1">3651</strain>
        <tissue evidence="1">Leaf</tissue>
    </source>
</reference>
<gene>
    <name evidence="1" type="ORF">Salat_2062500</name>
</gene>
<sequence length="126" mass="13759">MGNQTHCQQCQLRWKARPVNELKRVWHEVYHSLAQSQLRCADCVGDSDSSTQNVAEGLGGGIDIDSGSDFAYTIDLPSIQHCYGFENGVVVMNLGDRGKRGFAEESVENLVSVLVVFTAGRGGGRR</sequence>
<accession>A0AAE1XZX7</accession>
<dbReference type="Proteomes" id="UP001293254">
    <property type="component" value="Unassembled WGS sequence"/>
</dbReference>
<name>A0AAE1XZX7_9LAMI</name>
<reference evidence="1" key="2">
    <citation type="journal article" date="2024" name="Plant">
        <title>Genomic evolution and insights into agronomic trait innovations of Sesamum species.</title>
        <authorList>
            <person name="Miao H."/>
            <person name="Wang L."/>
            <person name="Qu L."/>
            <person name="Liu H."/>
            <person name="Sun Y."/>
            <person name="Le M."/>
            <person name="Wang Q."/>
            <person name="Wei S."/>
            <person name="Zheng Y."/>
            <person name="Lin W."/>
            <person name="Duan Y."/>
            <person name="Cao H."/>
            <person name="Xiong S."/>
            <person name="Wang X."/>
            <person name="Wei L."/>
            <person name="Li C."/>
            <person name="Ma Q."/>
            <person name="Ju M."/>
            <person name="Zhao R."/>
            <person name="Li G."/>
            <person name="Mu C."/>
            <person name="Tian Q."/>
            <person name="Mei H."/>
            <person name="Zhang T."/>
            <person name="Gao T."/>
            <person name="Zhang H."/>
        </authorList>
    </citation>
    <scope>NUCLEOTIDE SEQUENCE</scope>
    <source>
        <strain evidence="1">3651</strain>
    </source>
</reference>
<organism evidence="1 2">
    <name type="scientific">Sesamum alatum</name>
    <dbReference type="NCBI Taxonomy" id="300844"/>
    <lineage>
        <taxon>Eukaryota</taxon>
        <taxon>Viridiplantae</taxon>
        <taxon>Streptophyta</taxon>
        <taxon>Embryophyta</taxon>
        <taxon>Tracheophyta</taxon>
        <taxon>Spermatophyta</taxon>
        <taxon>Magnoliopsida</taxon>
        <taxon>eudicotyledons</taxon>
        <taxon>Gunneridae</taxon>
        <taxon>Pentapetalae</taxon>
        <taxon>asterids</taxon>
        <taxon>lamiids</taxon>
        <taxon>Lamiales</taxon>
        <taxon>Pedaliaceae</taxon>
        <taxon>Sesamum</taxon>
    </lineage>
</organism>
<evidence type="ECO:0000313" key="1">
    <source>
        <dbReference type="EMBL" id="KAK4421120.1"/>
    </source>
</evidence>
<comment type="caution">
    <text evidence="1">The sequence shown here is derived from an EMBL/GenBank/DDBJ whole genome shotgun (WGS) entry which is preliminary data.</text>
</comment>
<protein>
    <submittedName>
        <fullName evidence="1">Uncharacterized protein</fullName>
    </submittedName>
</protein>
<dbReference type="AlphaFoldDB" id="A0AAE1XZX7"/>
<evidence type="ECO:0000313" key="2">
    <source>
        <dbReference type="Proteomes" id="UP001293254"/>
    </source>
</evidence>